<dbReference type="PANTHER" id="PTHR28006">
    <property type="entry name" value="MONOPOLIN COMPLEX SUBUNIT CSM1"/>
    <property type="match status" value="1"/>
</dbReference>
<comment type="caution">
    <text evidence="3">The sequence shown here is derived from an EMBL/GenBank/DDBJ whole genome shotgun (WGS) entry which is preliminary data.</text>
</comment>
<dbReference type="GO" id="GO:0045144">
    <property type="term" value="P:meiotic sister chromatid segregation"/>
    <property type="evidence" value="ECO:0007669"/>
    <property type="project" value="TreeGrafter"/>
</dbReference>
<feature type="compositionally biased region" description="Low complexity" evidence="2">
    <location>
        <begin position="30"/>
        <end position="46"/>
    </location>
</feature>
<feature type="region of interest" description="Disordered" evidence="2">
    <location>
        <begin position="186"/>
        <end position="305"/>
    </location>
</feature>
<dbReference type="PANTHER" id="PTHR28006:SF1">
    <property type="entry name" value="MONOPOLIN COMPLEX SUBUNIT CSM1"/>
    <property type="match status" value="1"/>
</dbReference>
<gene>
    <name evidence="3" type="ORF">WG66_19727</name>
</gene>
<protein>
    <recommendedName>
        <fullName evidence="5">Monopolin complex subunit Csm1/Pcs1 C-terminal domain-containing protein</fullName>
    </recommendedName>
</protein>
<proteinExistence type="predicted"/>
<organism evidence="3 4">
    <name type="scientific">Moniliophthora roreri</name>
    <name type="common">Frosty pod rot fungus</name>
    <name type="synonym">Monilia roreri</name>
    <dbReference type="NCBI Taxonomy" id="221103"/>
    <lineage>
        <taxon>Eukaryota</taxon>
        <taxon>Fungi</taxon>
        <taxon>Dikarya</taxon>
        <taxon>Basidiomycota</taxon>
        <taxon>Agaricomycotina</taxon>
        <taxon>Agaricomycetes</taxon>
        <taxon>Agaricomycetidae</taxon>
        <taxon>Agaricales</taxon>
        <taxon>Marasmiineae</taxon>
        <taxon>Marasmiaceae</taxon>
        <taxon>Moniliophthora</taxon>
    </lineage>
</organism>
<feature type="compositionally biased region" description="Acidic residues" evidence="2">
    <location>
        <begin position="224"/>
        <end position="243"/>
    </location>
</feature>
<evidence type="ECO:0000313" key="4">
    <source>
        <dbReference type="Proteomes" id="UP000054988"/>
    </source>
</evidence>
<sequence length="631" mass="71081">MLLRFTSPDILNTSLIDSSTGQVAYLIVTTESSSDSSPTSSHTQSSQADITDELRTTAVSDGEGNQLSQIAWRGRRPDITIGSEHVGTLADLFDTTSTNPKTLAIPTRFDERYIWAATATSLTLVEFDTNQTKGTFYQNALRSGDKKFISTRIPGVGHNYLEFESHPLAKDVEIISGLGPVIPAAPRRTAATKSTNQSRAKSNEAGPSNTRKTRTRTPSIEIESVIDVDAAEEVGEEEAEVDELASQSTAANRGTRKPAARSTMNNKGKQRAAPTTNNAKSRATNIRRQQQRVEDAQVIEDSDDPEEIALAKFNRARKTGQNPKEAELERLRWRAEQAEQRCADLMKQLEEIHRTRTTEAEQLMEAQMNQYEVQLEAKERLISQLTQSLAKLEPMSRSGKTSVLHLITRDAADEERKMVEQEVARLKEELAERTRQVKERDELLAEKEQTEKELRYELKLERENAQKFNHRPPGSAQRGRGGVLGTDDPKNAEVIKFYEDITNLLVPSMKPKPGRYLNTEDWNLTCVYTYVGEDGMENDTKSLHFTLRTCNEPKPDEAEPITHTDQLQQSMYYVPLDLDKEAPDFVERLKFLGSPFSFPRTQLPLFLRTIYNTIEEALSNDKEGDDDIQIQ</sequence>
<dbReference type="EMBL" id="LATX01002521">
    <property type="protein sequence ID" value="KTB27717.1"/>
    <property type="molecule type" value="Genomic_DNA"/>
</dbReference>
<dbReference type="CDD" id="cd23787">
    <property type="entry name" value="RWD_CSM1"/>
    <property type="match status" value="1"/>
</dbReference>
<name>A0A0W0EUU3_MONRR</name>
<feature type="coiled-coil region" evidence="1">
    <location>
        <begin position="328"/>
        <end position="464"/>
    </location>
</feature>
<dbReference type="GO" id="GO:1990644">
    <property type="term" value="F:microtubule site clamp"/>
    <property type="evidence" value="ECO:0007669"/>
    <property type="project" value="TreeGrafter"/>
</dbReference>
<dbReference type="AlphaFoldDB" id="A0A0W0EUU3"/>
<dbReference type="Proteomes" id="UP000054988">
    <property type="component" value="Unassembled WGS sequence"/>
</dbReference>
<feature type="compositionally biased region" description="Polar residues" evidence="2">
    <location>
        <begin position="191"/>
        <end position="210"/>
    </location>
</feature>
<feature type="compositionally biased region" description="Polar residues" evidence="2">
    <location>
        <begin position="262"/>
        <end position="288"/>
    </location>
</feature>
<dbReference type="GO" id="GO:0034506">
    <property type="term" value="C:chromosome, centromeric core domain"/>
    <property type="evidence" value="ECO:0007669"/>
    <property type="project" value="TreeGrafter"/>
</dbReference>
<evidence type="ECO:0000256" key="2">
    <source>
        <dbReference type="SAM" id="MobiDB-lite"/>
    </source>
</evidence>
<evidence type="ECO:0000313" key="3">
    <source>
        <dbReference type="EMBL" id="KTB27717.1"/>
    </source>
</evidence>
<feature type="region of interest" description="Disordered" evidence="2">
    <location>
        <begin position="30"/>
        <end position="50"/>
    </location>
</feature>
<dbReference type="GO" id="GO:0072686">
    <property type="term" value="C:mitotic spindle"/>
    <property type="evidence" value="ECO:0007669"/>
    <property type="project" value="TreeGrafter"/>
</dbReference>
<evidence type="ECO:0008006" key="5">
    <source>
        <dbReference type="Google" id="ProtNLM"/>
    </source>
</evidence>
<dbReference type="GO" id="GO:0051315">
    <property type="term" value="P:attachment of mitotic spindle microtubules to kinetochore"/>
    <property type="evidence" value="ECO:0007669"/>
    <property type="project" value="TreeGrafter"/>
</dbReference>
<reference evidence="3 4" key="1">
    <citation type="submission" date="2015-12" db="EMBL/GenBank/DDBJ databases">
        <title>Draft genome sequence of Moniliophthora roreri, the causal agent of frosty pod rot of cacao.</title>
        <authorList>
            <person name="Aime M.C."/>
            <person name="Diaz-Valderrama J.R."/>
            <person name="Kijpornyongpan T."/>
            <person name="Phillips-Mora W."/>
        </authorList>
    </citation>
    <scope>NUCLEOTIDE SEQUENCE [LARGE SCALE GENOMIC DNA]</scope>
    <source>
        <strain evidence="3 4">MCA 2952</strain>
    </source>
</reference>
<evidence type="ECO:0000256" key="1">
    <source>
        <dbReference type="SAM" id="Coils"/>
    </source>
</evidence>
<accession>A0A0W0EUU3</accession>
<dbReference type="GO" id="GO:0005730">
    <property type="term" value="C:nucleolus"/>
    <property type="evidence" value="ECO:0007669"/>
    <property type="project" value="TreeGrafter"/>
</dbReference>
<dbReference type="GO" id="GO:0033551">
    <property type="term" value="C:monopolin complex"/>
    <property type="evidence" value="ECO:0007669"/>
    <property type="project" value="InterPro"/>
</dbReference>
<dbReference type="InterPro" id="IPR040349">
    <property type="entry name" value="Csm1/Pcs1"/>
</dbReference>
<dbReference type="eggNOG" id="ENOG502SC4G">
    <property type="taxonomic scope" value="Eukaryota"/>
</dbReference>
<keyword evidence="1" id="KW-0175">Coiled coil</keyword>